<evidence type="ECO:0000313" key="1">
    <source>
        <dbReference type="EMBL" id="KAI6656413.1"/>
    </source>
</evidence>
<organism evidence="1 2">
    <name type="scientific">Oopsacas minuta</name>
    <dbReference type="NCBI Taxonomy" id="111878"/>
    <lineage>
        <taxon>Eukaryota</taxon>
        <taxon>Metazoa</taxon>
        <taxon>Porifera</taxon>
        <taxon>Hexactinellida</taxon>
        <taxon>Hexasterophora</taxon>
        <taxon>Lyssacinosida</taxon>
        <taxon>Leucopsacidae</taxon>
        <taxon>Oopsacas</taxon>
    </lineage>
</organism>
<evidence type="ECO:0000313" key="2">
    <source>
        <dbReference type="Proteomes" id="UP001165289"/>
    </source>
</evidence>
<accession>A0AAV7K570</accession>
<dbReference type="PANTHER" id="PTHR14365:SF1">
    <property type="entry name" value="APOPTOSIS REGULATORY PROTEIN SIVA"/>
    <property type="match status" value="1"/>
</dbReference>
<reference evidence="1 2" key="1">
    <citation type="journal article" date="2023" name="BMC Biol.">
        <title>The compact genome of the sponge Oopsacas minuta (Hexactinellida) is lacking key metazoan core genes.</title>
        <authorList>
            <person name="Santini S."/>
            <person name="Schenkelaars Q."/>
            <person name="Jourda C."/>
            <person name="Duchesne M."/>
            <person name="Belahbib H."/>
            <person name="Rocher C."/>
            <person name="Selva M."/>
            <person name="Riesgo A."/>
            <person name="Vervoort M."/>
            <person name="Leys S.P."/>
            <person name="Kodjabachian L."/>
            <person name="Le Bivic A."/>
            <person name="Borchiellini C."/>
            <person name="Claverie J.M."/>
            <person name="Renard E."/>
        </authorList>
    </citation>
    <scope>NUCLEOTIDE SEQUENCE [LARGE SCALE GENOMIC DNA]</scope>
    <source>
        <strain evidence="1">SPO-2</strain>
    </source>
</reference>
<comment type="caution">
    <text evidence="1">The sequence shown here is derived from an EMBL/GenBank/DDBJ whole genome shotgun (WGS) entry which is preliminary data.</text>
</comment>
<protein>
    <submittedName>
        <fullName evidence="1">Apoptosis regulatory protein Siva</fullName>
    </submittedName>
</protein>
<dbReference type="EMBL" id="JAKMXF010000144">
    <property type="protein sequence ID" value="KAI6656413.1"/>
    <property type="molecule type" value="Genomic_DNA"/>
</dbReference>
<keyword evidence="2" id="KW-1185">Reference proteome</keyword>
<gene>
    <name evidence="1" type="ORF">LOD99_1209</name>
</gene>
<proteinExistence type="predicted"/>
<dbReference type="AlphaFoldDB" id="A0AAV7K570"/>
<dbReference type="InterPro" id="IPR022773">
    <property type="entry name" value="Siva"/>
</dbReference>
<dbReference type="GO" id="GO:0097191">
    <property type="term" value="P:extrinsic apoptotic signaling pathway"/>
    <property type="evidence" value="ECO:0007669"/>
    <property type="project" value="TreeGrafter"/>
</dbReference>
<dbReference type="GO" id="GO:0005175">
    <property type="term" value="F:CD27 receptor binding"/>
    <property type="evidence" value="ECO:0007669"/>
    <property type="project" value="TreeGrafter"/>
</dbReference>
<dbReference type="PANTHER" id="PTHR14365">
    <property type="entry name" value="APOPTOSIS REGULATORY PROTEIN SIVA"/>
    <property type="match status" value="1"/>
</dbReference>
<dbReference type="Pfam" id="PF05458">
    <property type="entry name" value="Siva"/>
    <property type="match status" value="1"/>
</dbReference>
<sequence length="175" mass="19945">MRKRKADSSSSTQTSQCKTHLGFKEMASEEDWNLIYAKTQQMLISNAQGLYKGEGVQLNNVLEQNMSPISVVEEDKGYKQSSLLDHFKLDEPCTHKHKQDLIPPPNIEKHTCTYCLKSSFSPLSICGFCERKFCPQCLGRCSRCVKLFCSVCSQMDYSDNVDERLMCFTCISENI</sequence>
<dbReference type="Proteomes" id="UP001165289">
    <property type="component" value="Unassembled WGS sequence"/>
</dbReference>
<name>A0AAV7K570_9METZ</name>